<protein>
    <submittedName>
        <fullName evidence="3">Peptidoglycan hydrolase-like protein with peptidoglycan-binding domain</fullName>
    </submittedName>
</protein>
<dbReference type="InterPro" id="IPR002477">
    <property type="entry name" value="Peptidoglycan-bd-like"/>
</dbReference>
<dbReference type="InterPro" id="IPR043504">
    <property type="entry name" value="Peptidase_S1_PA_chymotrypsin"/>
</dbReference>
<dbReference type="Gene3D" id="2.40.10.10">
    <property type="entry name" value="Trypsin-like serine proteases"/>
    <property type="match status" value="2"/>
</dbReference>
<evidence type="ECO:0000313" key="4">
    <source>
        <dbReference type="Proteomes" id="UP000585681"/>
    </source>
</evidence>
<dbReference type="Pfam" id="PF01471">
    <property type="entry name" value="PG_binding_1"/>
    <property type="match status" value="1"/>
</dbReference>
<organism evidence="3 4">
    <name type="scientific">Actibacterium naphthalenivorans</name>
    <dbReference type="NCBI Taxonomy" id="1614693"/>
    <lineage>
        <taxon>Bacteria</taxon>
        <taxon>Pseudomonadati</taxon>
        <taxon>Pseudomonadota</taxon>
        <taxon>Alphaproteobacteria</taxon>
        <taxon>Rhodobacterales</taxon>
        <taxon>Roseobacteraceae</taxon>
        <taxon>Actibacterium</taxon>
    </lineage>
</organism>
<comment type="caution">
    <text evidence="3">The sequence shown here is derived from an EMBL/GenBank/DDBJ whole genome shotgun (WGS) entry which is preliminary data.</text>
</comment>
<dbReference type="InterPro" id="IPR036365">
    <property type="entry name" value="PGBD-like_sf"/>
</dbReference>
<feature type="chain" id="PRO_5032972853" evidence="1">
    <location>
        <begin position="21"/>
        <end position="568"/>
    </location>
</feature>
<gene>
    <name evidence="3" type="ORF">GGR17_002856</name>
</gene>
<evidence type="ECO:0000259" key="2">
    <source>
        <dbReference type="Pfam" id="PF01471"/>
    </source>
</evidence>
<dbReference type="PANTHER" id="PTHR43019">
    <property type="entry name" value="SERINE ENDOPROTEASE DEGS"/>
    <property type="match status" value="1"/>
</dbReference>
<dbReference type="AlphaFoldDB" id="A0A840CAF4"/>
<dbReference type="RefSeq" id="WP_054539329.1">
    <property type="nucleotide sequence ID" value="NZ_JACIEQ010000004.1"/>
</dbReference>
<dbReference type="EMBL" id="JACIEQ010000004">
    <property type="protein sequence ID" value="MBB4023034.1"/>
    <property type="molecule type" value="Genomic_DNA"/>
</dbReference>
<feature type="domain" description="Peptidoglycan binding-like" evidence="2">
    <location>
        <begin position="144"/>
        <end position="196"/>
    </location>
</feature>
<name>A0A840CAF4_9RHOB</name>
<dbReference type="SUPFAM" id="SSF47090">
    <property type="entry name" value="PGBD-like"/>
    <property type="match status" value="1"/>
</dbReference>
<dbReference type="Proteomes" id="UP000585681">
    <property type="component" value="Unassembled WGS sequence"/>
</dbReference>
<dbReference type="GO" id="GO:0016787">
    <property type="term" value="F:hydrolase activity"/>
    <property type="evidence" value="ECO:0007669"/>
    <property type="project" value="UniProtKB-KW"/>
</dbReference>
<sequence>MRKAVSIVFLIIAWALPAAAQNSVWVQIEARPTLREAQDRARAYSNAFTDVAGFQLNTGWYAIALGPFTGDDARARLQQLRRDRLIPADSYVSDGGAFRQQFWPIGAPPRTAPLQTAMPLQQPAALPDETPAEARRAERALTPQERQKVQEALQWEGHYTSAIDGAFGPGTRNAMASYQLAMGYDPTGVLTSRQRAELLTSYADAIGALGLQQVDETAAGIRITLPAGMVAFQGYEPPFVHYAETGGSGVRALLISQKGDRSTLFGLYDVMQSLEIVPLTGPRERTGTSFEITGTGRDLHSYTYAELKNGTIKGFTLAWRPEDEKLLQRAAQIMRESFAPYGDTALDETLGTPDTEQSADLLAGLEIRRPTLSRTGFFIDGAGTVLTTAEGLAQCPHITVGDEFEAELAARDEALDLAVLRPREALSPIGHAAFQTGVPRLRSDVAVAGFPYGDVLDLPVLTYGTLADLRGLSGEETVSRLSLDAMPGDMGGPVFDATGAVLGMLVPVAGGARSLPGDVSFAATVPAIAEFLSANGLQMSASDNTGALDPADLAARAADMTVLVSCWN</sequence>
<dbReference type="InterPro" id="IPR009003">
    <property type="entry name" value="Peptidase_S1_PA"/>
</dbReference>
<proteinExistence type="predicted"/>
<feature type="signal peptide" evidence="1">
    <location>
        <begin position="1"/>
        <end position="20"/>
    </location>
</feature>
<reference evidence="3" key="1">
    <citation type="submission" date="2020-08" db="EMBL/GenBank/DDBJ databases">
        <title>Genomic Encyclopedia of Type Strains, Phase IV (KMG-IV): sequencing the most valuable type-strain genomes for metagenomic binning, comparative biology and taxonomic classification.</title>
        <authorList>
            <person name="Goeker M."/>
        </authorList>
    </citation>
    <scope>NUCLEOTIDE SEQUENCE [LARGE SCALE GENOMIC DNA]</scope>
    <source>
        <strain evidence="3">DSM 105040</strain>
    </source>
</reference>
<accession>A0A840CAF4</accession>
<dbReference type="PANTHER" id="PTHR43019:SF23">
    <property type="entry name" value="PROTEASE DO-LIKE 5, CHLOROPLASTIC"/>
    <property type="match status" value="1"/>
</dbReference>
<dbReference type="Gene3D" id="1.10.101.10">
    <property type="entry name" value="PGBD-like superfamily/PGBD"/>
    <property type="match status" value="1"/>
</dbReference>
<evidence type="ECO:0000313" key="3">
    <source>
        <dbReference type="EMBL" id="MBB4023034.1"/>
    </source>
</evidence>
<dbReference type="InterPro" id="IPR036366">
    <property type="entry name" value="PGBDSf"/>
</dbReference>
<keyword evidence="3" id="KW-0378">Hydrolase</keyword>
<keyword evidence="1" id="KW-0732">Signal</keyword>
<dbReference type="Pfam" id="PF13365">
    <property type="entry name" value="Trypsin_2"/>
    <property type="match status" value="1"/>
</dbReference>
<keyword evidence="4" id="KW-1185">Reference proteome</keyword>
<evidence type="ECO:0000256" key="1">
    <source>
        <dbReference type="SAM" id="SignalP"/>
    </source>
</evidence>
<dbReference type="SUPFAM" id="SSF50494">
    <property type="entry name" value="Trypsin-like serine proteases"/>
    <property type="match status" value="1"/>
</dbReference>